<feature type="domain" description="Tyrosine specific protein phosphatases" evidence="6">
    <location>
        <begin position="594"/>
        <end position="659"/>
    </location>
</feature>
<dbReference type="PROSITE" id="PS50054">
    <property type="entry name" value="TYR_PHOSPHATASE_DUAL"/>
    <property type="match status" value="1"/>
</dbReference>
<evidence type="ECO:0000259" key="6">
    <source>
        <dbReference type="PROSITE" id="PS50056"/>
    </source>
</evidence>
<accession>A0A840VAL7</accession>
<dbReference type="SMART" id="SM00404">
    <property type="entry name" value="PTPc_motif"/>
    <property type="match status" value="1"/>
</dbReference>
<sequence length="684" mass="74265">MKNEVQILYIGLGVLGFGIVLLLLDLVRRARRRRREERPIDTSIFTLTTSGEELRFVPETASASPQQSRESELAELERHFKKVKDKKNRKKPEIAFLPAEPAEEKPLLDYLHLPPEPEELTQDLRVDPRLEPITEPHPTAILEHIDLPPEPVEAESVAALSEEEAPLDLHPVAKPEPEPVFELPPEPAPQPAPAAAILTCAGFGVGFGGKVILDNVTLAIPAQGITTLMGPVGTGKSTLLRSLAGLYGQNALFKSWGEALFKDQPITMENRPLLVAQRIQLTQRSALESLLFHVKSQMEGVPEAEQRDWASQWLRQVGAENMIAKLDTPFMELDTLSQRVVTILREAAADSALLMIDEPTSGLSDADADVVLNLLQTLGAHGALLVVLHNQKQAKMISNEIILLAGGRVQEQATPDLFFSNTANPVVAQFVATGSVAVPAPDAQAAVLADHVQPPAPLSADAMAAIKSEIRAALAPAPEPEPDPVAEEPAPAMLAPVAVALAQPEHVAVTRYPGASSGPRGFVWIEEGRLAATPMPGVAADMDYDLDLLKNVGVTTLITLTEQDFPQDALTRHGLKNVHLPIADRKAPTPAEMDMLVGRMRELMDNGKVLAVHCLAGLGRTGTILAAYLVKEKGMSAQGALNQIRRFNRQFVQSDDQEDFLTEYEVQQEQNLLRDRVAGGNKEP</sequence>
<dbReference type="SMART" id="SM00195">
    <property type="entry name" value="DSPc"/>
    <property type="match status" value="1"/>
</dbReference>
<dbReference type="FunFam" id="3.90.190.10:FF:000157">
    <property type="entry name" value="Protein-tyrosine phosphatase"/>
    <property type="match status" value="1"/>
</dbReference>
<dbReference type="PROSITE" id="PS50056">
    <property type="entry name" value="TYR_PHOSPHATASE_2"/>
    <property type="match status" value="1"/>
</dbReference>
<dbReference type="GO" id="GO:0004725">
    <property type="term" value="F:protein tyrosine phosphatase activity"/>
    <property type="evidence" value="ECO:0007669"/>
    <property type="project" value="UniProtKB-EC"/>
</dbReference>
<evidence type="ECO:0000313" key="8">
    <source>
        <dbReference type="EMBL" id="MBB5372968.1"/>
    </source>
</evidence>
<dbReference type="Pfam" id="PF22784">
    <property type="entry name" value="PTP-SAK"/>
    <property type="match status" value="1"/>
</dbReference>
<dbReference type="InterPro" id="IPR057023">
    <property type="entry name" value="PTP-SAK"/>
</dbReference>
<keyword evidence="2 8" id="KW-0378">Hydrolase</keyword>
<evidence type="ECO:0000259" key="7">
    <source>
        <dbReference type="PROSITE" id="PS50893"/>
    </source>
</evidence>
<evidence type="ECO:0000259" key="5">
    <source>
        <dbReference type="PROSITE" id="PS50054"/>
    </source>
</evidence>
<dbReference type="GO" id="GO:0004722">
    <property type="term" value="F:protein serine/threonine phosphatase activity"/>
    <property type="evidence" value="ECO:0007669"/>
    <property type="project" value="UniProtKB-EC"/>
</dbReference>
<dbReference type="InterPro" id="IPR020422">
    <property type="entry name" value="TYR_PHOSPHATASE_DUAL_dom"/>
</dbReference>
<dbReference type="InterPro" id="IPR003593">
    <property type="entry name" value="AAA+_ATPase"/>
</dbReference>
<feature type="transmembrane region" description="Helical" evidence="4">
    <location>
        <begin position="6"/>
        <end position="27"/>
    </location>
</feature>
<dbReference type="InterPro" id="IPR000387">
    <property type="entry name" value="Tyr_Pase_dom"/>
</dbReference>
<dbReference type="EC" id="3.1.3.16" evidence="8"/>
<evidence type="ECO:0000256" key="1">
    <source>
        <dbReference type="ARBA" id="ARBA00022741"/>
    </source>
</evidence>
<dbReference type="InterPro" id="IPR003595">
    <property type="entry name" value="Tyr_Pase_cat"/>
</dbReference>
<dbReference type="Proteomes" id="UP000553706">
    <property type="component" value="Unassembled WGS sequence"/>
</dbReference>
<feature type="domain" description="Tyrosine-protein phosphatase" evidence="5">
    <location>
        <begin position="521"/>
        <end position="670"/>
    </location>
</feature>
<dbReference type="GO" id="GO:0005524">
    <property type="term" value="F:ATP binding"/>
    <property type="evidence" value="ECO:0007669"/>
    <property type="project" value="UniProtKB-KW"/>
</dbReference>
<dbReference type="Gene3D" id="3.40.50.300">
    <property type="entry name" value="P-loop containing nucleotide triphosphate hydrolases"/>
    <property type="match status" value="1"/>
</dbReference>
<dbReference type="SUPFAM" id="SSF52540">
    <property type="entry name" value="P-loop containing nucleoside triphosphate hydrolases"/>
    <property type="match status" value="1"/>
</dbReference>
<dbReference type="PROSITE" id="PS50893">
    <property type="entry name" value="ABC_TRANSPORTER_2"/>
    <property type="match status" value="1"/>
</dbReference>
<reference evidence="8 9" key="1">
    <citation type="submission" date="2020-08" db="EMBL/GenBank/DDBJ databases">
        <title>Genomic Encyclopedia of Type Strains, Phase IV (KMG-IV): sequencing the most valuable type-strain genomes for metagenomic binning, comparative biology and taxonomic classification.</title>
        <authorList>
            <person name="Goeker M."/>
        </authorList>
    </citation>
    <scope>NUCLEOTIDE SEQUENCE [LARGE SCALE GENOMIC DNA]</scope>
    <source>
        <strain evidence="8 9">DSM 27026</strain>
    </source>
</reference>
<keyword evidence="4" id="KW-1133">Transmembrane helix</keyword>
<dbReference type="InterPro" id="IPR003439">
    <property type="entry name" value="ABC_transporter-like_ATP-bd"/>
</dbReference>
<name>A0A840VAL7_9PROT</name>
<keyword evidence="4" id="KW-0812">Transmembrane</keyword>
<keyword evidence="4" id="KW-0472">Membrane</keyword>
<dbReference type="AlphaFoldDB" id="A0A840VAL7"/>
<keyword evidence="1" id="KW-0547">Nucleotide-binding</keyword>
<dbReference type="InterPro" id="IPR027417">
    <property type="entry name" value="P-loop_NTPase"/>
</dbReference>
<evidence type="ECO:0000256" key="4">
    <source>
        <dbReference type="SAM" id="Phobius"/>
    </source>
</evidence>
<dbReference type="InterPro" id="IPR016130">
    <property type="entry name" value="Tyr_Pase_AS"/>
</dbReference>
<evidence type="ECO:0000256" key="2">
    <source>
        <dbReference type="ARBA" id="ARBA00022801"/>
    </source>
</evidence>
<dbReference type="GO" id="GO:0016887">
    <property type="term" value="F:ATP hydrolysis activity"/>
    <property type="evidence" value="ECO:0007669"/>
    <property type="project" value="InterPro"/>
</dbReference>
<dbReference type="PANTHER" id="PTHR24220:SF684">
    <property type="entry name" value="FE(3+) IONS IMPORT ATP-BINDING PROTEIN FBPC"/>
    <property type="match status" value="1"/>
</dbReference>
<dbReference type="PANTHER" id="PTHR24220">
    <property type="entry name" value="IMPORT ATP-BINDING PROTEIN"/>
    <property type="match status" value="1"/>
</dbReference>
<dbReference type="SUPFAM" id="SSF52799">
    <property type="entry name" value="(Phosphotyrosine protein) phosphatases II"/>
    <property type="match status" value="1"/>
</dbReference>
<gene>
    <name evidence="8" type="ORF">HNP71_001219</name>
</gene>
<dbReference type="InterPro" id="IPR029021">
    <property type="entry name" value="Prot-tyrosine_phosphatase-like"/>
</dbReference>
<comment type="caution">
    <text evidence="8">The sequence shown here is derived from an EMBL/GenBank/DDBJ whole genome shotgun (WGS) entry which is preliminary data.</text>
</comment>
<proteinExistence type="predicted"/>
<feature type="domain" description="ABC transporter" evidence="7">
    <location>
        <begin position="198"/>
        <end position="431"/>
    </location>
</feature>
<keyword evidence="3" id="KW-0067">ATP-binding</keyword>
<dbReference type="GO" id="GO:0022857">
    <property type="term" value="F:transmembrane transporter activity"/>
    <property type="evidence" value="ECO:0007669"/>
    <property type="project" value="TreeGrafter"/>
</dbReference>
<dbReference type="RefSeq" id="WP_183265976.1">
    <property type="nucleotide sequence ID" value="NZ_JACHFJ010000003.1"/>
</dbReference>
<organism evidence="8 9">
    <name type="scientific">Acidocella aromatica</name>
    <dbReference type="NCBI Taxonomy" id="1303579"/>
    <lineage>
        <taxon>Bacteria</taxon>
        <taxon>Pseudomonadati</taxon>
        <taxon>Pseudomonadota</taxon>
        <taxon>Alphaproteobacteria</taxon>
        <taxon>Acetobacterales</taxon>
        <taxon>Acidocellaceae</taxon>
        <taxon>Acidocella</taxon>
    </lineage>
</organism>
<protein>
    <submittedName>
        <fullName evidence="8">Atypical dual specificity phosphatase</fullName>
        <ecNumber evidence="8">3.1.3.16</ecNumber>
        <ecNumber evidence="8">3.1.3.48</ecNumber>
    </submittedName>
</protein>
<evidence type="ECO:0000313" key="9">
    <source>
        <dbReference type="Proteomes" id="UP000553706"/>
    </source>
</evidence>
<evidence type="ECO:0000256" key="3">
    <source>
        <dbReference type="ARBA" id="ARBA00022840"/>
    </source>
</evidence>
<dbReference type="EMBL" id="JACHFJ010000003">
    <property type="protein sequence ID" value="MBB5372968.1"/>
    <property type="molecule type" value="Genomic_DNA"/>
</dbReference>
<keyword evidence="9" id="KW-1185">Reference proteome</keyword>
<dbReference type="InterPro" id="IPR015854">
    <property type="entry name" value="ABC_transpr_LolD-like"/>
</dbReference>
<dbReference type="Gene3D" id="3.90.190.10">
    <property type="entry name" value="Protein tyrosine phosphatase superfamily"/>
    <property type="match status" value="1"/>
</dbReference>
<dbReference type="SMART" id="SM00382">
    <property type="entry name" value="AAA"/>
    <property type="match status" value="1"/>
</dbReference>
<dbReference type="EC" id="3.1.3.48" evidence="8"/>
<dbReference type="PROSITE" id="PS00383">
    <property type="entry name" value="TYR_PHOSPHATASE_1"/>
    <property type="match status" value="1"/>
</dbReference>
<dbReference type="Pfam" id="PF00005">
    <property type="entry name" value="ABC_tran"/>
    <property type="match status" value="1"/>
</dbReference>
<dbReference type="GO" id="GO:0005886">
    <property type="term" value="C:plasma membrane"/>
    <property type="evidence" value="ECO:0007669"/>
    <property type="project" value="TreeGrafter"/>
</dbReference>